<reference evidence="2 3" key="2">
    <citation type="submission" date="2020-07" db="EMBL/GenBank/DDBJ databases">
        <authorList>
            <person name="Yu X."/>
        </authorList>
    </citation>
    <scope>NUCLEOTIDE SEQUENCE [LARGE SCALE GENOMIC DNA]</scope>
    <source>
        <strain evidence="3">24</strain>
    </source>
</reference>
<feature type="domain" description="SnoaL-like" evidence="1">
    <location>
        <begin position="25"/>
        <end position="147"/>
    </location>
</feature>
<dbReference type="Pfam" id="PF13577">
    <property type="entry name" value="SnoaL_4"/>
    <property type="match status" value="1"/>
</dbReference>
<evidence type="ECO:0000259" key="1">
    <source>
        <dbReference type="Pfam" id="PF13577"/>
    </source>
</evidence>
<dbReference type="CDD" id="cd00531">
    <property type="entry name" value="NTF2_like"/>
    <property type="match status" value="1"/>
</dbReference>
<protein>
    <submittedName>
        <fullName evidence="2">Nuclear transport factor 2 family protein</fullName>
    </submittedName>
</protein>
<sequence length="153" mass="17550">MKPLPRWLRLVRRIQRGTPAHELFAEVQSFYGRQMRLLDIHDINAHAETFAEDATFEHVPGRGQVSSRVAIADALRRWDQRSGAPVQRRHWLSVIAVVPLRSGRIETTAYLLEIRTRVGAKTEIAQSSVIHDILTRVDGQLLTQSRKVLEDRL</sequence>
<dbReference type="KEGG" id="mgor:H0P51_02355"/>
<dbReference type="InterPro" id="IPR032710">
    <property type="entry name" value="NTF2-like_dom_sf"/>
</dbReference>
<evidence type="ECO:0000313" key="2">
    <source>
        <dbReference type="EMBL" id="QLL07861.1"/>
    </source>
</evidence>
<organism evidence="2 3">
    <name type="scientific">Mycobacterium vicinigordonae</name>
    <dbReference type="NCBI Taxonomy" id="1719132"/>
    <lineage>
        <taxon>Bacteria</taxon>
        <taxon>Bacillati</taxon>
        <taxon>Actinomycetota</taxon>
        <taxon>Actinomycetes</taxon>
        <taxon>Mycobacteriales</taxon>
        <taxon>Mycobacteriaceae</taxon>
        <taxon>Mycobacterium</taxon>
    </lineage>
</organism>
<dbReference type="RefSeq" id="WP_180916462.1">
    <property type="nucleotide sequence ID" value="NZ_CP059165.1"/>
</dbReference>
<reference evidence="3" key="3">
    <citation type="submission" date="2023-07" db="EMBL/GenBank/DDBJ databases">
        <title>Description of Mycobacterium gordonae subsp. intergordonae subsp.nov. and Mycobacterium gordonae subsp. gordonae subsp. nov.</title>
        <authorList>
            <person name="Huang H."/>
        </authorList>
    </citation>
    <scope>NUCLEOTIDE SEQUENCE [LARGE SCALE GENOMIC DNA]</scope>
    <source>
        <strain evidence="3">24</strain>
    </source>
</reference>
<name>A0A7D6E233_9MYCO</name>
<keyword evidence="3" id="KW-1185">Reference proteome</keyword>
<dbReference type="EMBL" id="CP059165">
    <property type="protein sequence ID" value="QLL07861.1"/>
    <property type="molecule type" value="Genomic_DNA"/>
</dbReference>
<dbReference type="Gene3D" id="3.10.450.50">
    <property type="match status" value="1"/>
</dbReference>
<evidence type="ECO:0000313" key="3">
    <source>
        <dbReference type="Proteomes" id="UP000510682"/>
    </source>
</evidence>
<dbReference type="AlphaFoldDB" id="A0A7D6E233"/>
<dbReference type="Proteomes" id="UP000510682">
    <property type="component" value="Chromosome"/>
</dbReference>
<dbReference type="InterPro" id="IPR037401">
    <property type="entry name" value="SnoaL-like"/>
</dbReference>
<gene>
    <name evidence="2" type="ORF">H0P51_02355</name>
</gene>
<proteinExistence type="predicted"/>
<reference evidence="3" key="1">
    <citation type="submission" date="2020-07" db="EMBL/GenBank/DDBJ databases">
        <title>Description of Mycobacterium gordonae subsp. intergordonae subsp.nov. and Mycobacterium gordonae subsp. gordonae subsp. nov.</title>
        <authorList>
            <person name="Yu X."/>
        </authorList>
    </citation>
    <scope>NUCLEOTIDE SEQUENCE [LARGE SCALE GENOMIC DNA]</scope>
    <source>
        <strain evidence="3">24</strain>
    </source>
</reference>
<dbReference type="SUPFAM" id="SSF54427">
    <property type="entry name" value="NTF2-like"/>
    <property type="match status" value="1"/>
</dbReference>
<accession>A0A7D6E233</accession>